<name>S4S163_PETMA</name>
<keyword evidence="5" id="KW-0297">G-protein coupled receptor</keyword>
<dbReference type="GO" id="GO:0001594">
    <property type="term" value="F:trace-amine receptor activity"/>
    <property type="evidence" value="ECO:0007669"/>
    <property type="project" value="TreeGrafter"/>
</dbReference>
<dbReference type="AlphaFoldDB" id="S4S163"/>
<sequence length="342" mass="38281">MANLTDTHASAGCILYMDAFNCTGPTMPLPARSASLAVISLFVVTTVLGNLLIISTIAFFKQLQTSTNVLALSLAVTDFLIGLIIMPMAMTKEMFNCWFYGDVFCNVHFFIDYMLTNCSMLHLGSIALQRYVAISDPLHYATRMTRRSLAAIIGFCWLGSAVFSSPILLSFSSALSEQTVARKSCADNCLFYVHMGIMFVVGYCPYFASLLVIVCVYAKIYRIARNQMRKIRSVACKVEETTLQVIKREHNATKTLGVIIFFFLVSWLPYYLIVLSSMAVKNTMSVYRVALWAGYISSAFNPLLYASFNLHFRNAFKMMLSCKIFAPGARHTNLNYLNKATN</sequence>
<feature type="transmembrane region" description="Helical" evidence="9">
    <location>
        <begin position="256"/>
        <end position="280"/>
    </location>
</feature>
<dbReference type="Ensembl" id="ENSPMAT00000011251.1">
    <property type="protein sequence ID" value="ENSPMAP00000011205.1"/>
    <property type="gene ID" value="ENSPMAG00000010224.1"/>
</dbReference>
<feature type="transmembrane region" description="Helical" evidence="9">
    <location>
        <begin position="36"/>
        <end position="60"/>
    </location>
</feature>
<dbReference type="PANTHER" id="PTHR24249:SF406">
    <property type="entry name" value="G-PROTEIN COUPLED RECEPTORS FAMILY 1 PROFILE DOMAIN-CONTAINING PROTEIN"/>
    <property type="match status" value="1"/>
</dbReference>
<evidence type="ECO:0000256" key="7">
    <source>
        <dbReference type="ARBA" id="ARBA00023170"/>
    </source>
</evidence>
<feature type="transmembrane region" description="Helical" evidence="9">
    <location>
        <begin position="149"/>
        <end position="171"/>
    </location>
</feature>
<keyword evidence="2" id="KW-1003">Cell membrane</keyword>
<evidence type="ECO:0000256" key="3">
    <source>
        <dbReference type="ARBA" id="ARBA00022692"/>
    </source>
</evidence>
<evidence type="ECO:0000256" key="1">
    <source>
        <dbReference type="ARBA" id="ARBA00004651"/>
    </source>
</evidence>
<feature type="transmembrane region" description="Helical" evidence="9">
    <location>
        <begin position="191"/>
        <end position="220"/>
    </location>
</feature>
<evidence type="ECO:0000313" key="11">
    <source>
        <dbReference type="Ensembl" id="ENSPMAP00000011205.1"/>
    </source>
</evidence>
<comment type="subcellular location">
    <subcellularLocation>
        <location evidence="1">Cell membrane</location>
        <topology evidence="1">Multi-pass membrane protein</topology>
    </subcellularLocation>
</comment>
<feature type="transmembrane region" description="Helical" evidence="9">
    <location>
        <begin position="69"/>
        <end position="90"/>
    </location>
</feature>
<dbReference type="InterPro" id="IPR050569">
    <property type="entry name" value="TAAR"/>
</dbReference>
<evidence type="ECO:0000256" key="4">
    <source>
        <dbReference type="ARBA" id="ARBA00022989"/>
    </source>
</evidence>
<keyword evidence="4 9" id="KW-1133">Transmembrane helix</keyword>
<dbReference type="PANTHER" id="PTHR24249">
    <property type="entry name" value="HISTAMINE RECEPTOR-RELATED G-PROTEIN COUPLED RECEPTOR"/>
    <property type="match status" value="1"/>
</dbReference>
<keyword evidence="6 9" id="KW-0472">Membrane</keyword>
<feature type="transmembrane region" description="Helical" evidence="9">
    <location>
        <begin position="110"/>
        <end position="128"/>
    </location>
</feature>
<evidence type="ECO:0000259" key="10">
    <source>
        <dbReference type="PROSITE" id="PS50262"/>
    </source>
</evidence>
<feature type="transmembrane region" description="Helical" evidence="9">
    <location>
        <begin position="286"/>
        <end position="308"/>
    </location>
</feature>
<dbReference type="GO" id="GO:0005886">
    <property type="term" value="C:plasma membrane"/>
    <property type="evidence" value="ECO:0007669"/>
    <property type="project" value="UniProtKB-SubCell"/>
</dbReference>
<dbReference type="HOGENOM" id="CLU_009579_11_0_1"/>
<dbReference type="GeneTree" id="ENSGT00950000182934"/>
<dbReference type="STRING" id="7757.ENSPMAP00000011205"/>
<keyword evidence="7" id="KW-0675">Receptor</keyword>
<feature type="domain" description="G-protein coupled receptors family 1 profile" evidence="10">
    <location>
        <begin position="49"/>
        <end position="305"/>
    </location>
</feature>
<dbReference type="InterPro" id="IPR017452">
    <property type="entry name" value="GPCR_Rhodpsn_7TM"/>
</dbReference>
<evidence type="ECO:0000256" key="8">
    <source>
        <dbReference type="ARBA" id="ARBA00023224"/>
    </source>
</evidence>
<evidence type="ECO:0000256" key="2">
    <source>
        <dbReference type="ARBA" id="ARBA00022475"/>
    </source>
</evidence>
<dbReference type="PROSITE" id="PS50262">
    <property type="entry name" value="G_PROTEIN_RECEP_F1_2"/>
    <property type="match status" value="1"/>
</dbReference>
<dbReference type="SMART" id="SM01381">
    <property type="entry name" value="7TM_GPCR_Srsx"/>
    <property type="match status" value="1"/>
</dbReference>
<reference evidence="11" key="2">
    <citation type="submission" date="2025-09" db="UniProtKB">
        <authorList>
            <consortium name="Ensembl"/>
        </authorList>
    </citation>
    <scope>IDENTIFICATION</scope>
</reference>
<dbReference type="PRINTS" id="PR00237">
    <property type="entry name" value="GPCRRHODOPSN"/>
</dbReference>
<protein>
    <submittedName>
        <fullName evidence="11">Trace amine associated receptor 1</fullName>
    </submittedName>
</protein>
<evidence type="ECO:0000256" key="9">
    <source>
        <dbReference type="SAM" id="Phobius"/>
    </source>
</evidence>
<accession>S4S163</accession>
<proteinExistence type="predicted"/>
<keyword evidence="3 9" id="KW-0812">Transmembrane</keyword>
<organism evidence="11">
    <name type="scientific">Petromyzon marinus</name>
    <name type="common">Sea lamprey</name>
    <dbReference type="NCBI Taxonomy" id="7757"/>
    <lineage>
        <taxon>Eukaryota</taxon>
        <taxon>Metazoa</taxon>
        <taxon>Chordata</taxon>
        <taxon>Craniata</taxon>
        <taxon>Vertebrata</taxon>
        <taxon>Cyclostomata</taxon>
        <taxon>Hyperoartia</taxon>
        <taxon>Petromyzontiformes</taxon>
        <taxon>Petromyzontidae</taxon>
        <taxon>Petromyzon</taxon>
    </lineage>
</organism>
<dbReference type="OMA" id="KSCADNC"/>
<reference evidence="11" key="1">
    <citation type="submission" date="2025-08" db="UniProtKB">
        <authorList>
            <consortium name="Ensembl"/>
        </authorList>
    </citation>
    <scope>IDENTIFICATION</scope>
</reference>
<dbReference type="Pfam" id="PF00001">
    <property type="entry name" value="7tm_1"/>
    <property type="match status" value="1"/>
</dbReference>
<keyword evidence="8" id="KW-0807">Transducer</keyword>
<evidence type="ECO:0000256" key="6">
    <source>
        <dbReference type="ARBA" id="ARBA00023136"/>
    </source>
</evidence>
<dbReference type="Gene3D" id="1.20.1070.10">
    <property type="entry name" value="Rhodopsin 7-helix transmembrane proteins"/>
    <property type="match status" value="1"/>
</dbReference>
<dbReference type="SUPFAM" id="SSF81321">
    <property type="entry name" value="Family A G protein-coupled receptor-like"/>
    <property type="match status" value="1"/>
</dbReference>
<evidence type="ECO:0000256" key="5">
    <source>
        <dbReference type="ARBA" id="ARBA00023040"/>
    </source>
</evidence>
<dbReference type="InterPro" id="IPR000276">
    <property type="entry name" value="GPCR_Rhodpsn"/>
</dbReference>